<keyword evidence="4 5" id="KW-0574">Periplasm</keyword>
<evidence type="ECO:0000256" key="2">
    <source>
        <dbReference type="ARBA" id="ARBA00009820"/>
    </source>
</evidence>
<accession>A0A916RIP0</accession>
<evidence type="ECO:0000313" key="8">
    <source>
        <dbReference type="Proteomes" id="UP000596977"/>
    </source>
</evidence>
<keyword evidence="8" id="KW-1185">Reference proteome</keyword>
<keyword evidence="3 5" id="KW-0732">Signal</keyword>
<dbReference type="InterPro" id="IPR011659">
    <property type="entry name" value="WD40"/>
</dbReference>
<dbReference type="Gene3D" id="2.120.10.30">
    <property type="entry name" value="TolB, C-terminal domain"/>
    <property type="match status" value="1"/>
</dbReference>
<reference evidence="7 8" key="1">
    <citation type="journal article" date="2014" name="Int. J. Syst. Evol. Microbiol.">
        <title>Complete genome sequence of Corynebacterium casei LMG S-19264T (=DSM 44701T), isolated from a smear-ripened cheese.</title>
        <authorList>
            <consortium name="US DOE Joint Genome Institute (JGI-PGF)"/>
            <person name="Walter F."/>
            <person name="Albersmeier A."/>
            <person name="Kalinowski J."/>
            <person name="Ruckert C."/>
        </authorList>
    </citation>
    <scope>NUCLEOTIDE SEQUENCE [LARGE SCALE GENOMIC DNA]</scope>
    <source>
        <strain evidence="7 8">CGMCC 1.15896</strain>
    </source>
</reference>
<comment type="function">
    <text evidence="5">Part of the Tol-Pal system, which plays a role in outer membrane invagination during cell division and is important for maintaining outer membrane integrity.</text>
</comment>
<dbReference type="AlphaFoldDB" id="A0A916RIP0"/>
<evidence type="ECO:0000313" key="7">
    <source>
        <dbReference type="EMBL" id="GGA57906.1"/>
    </source>
</evidence>
<dbReference type="Pfam" id="PF07676">
    <property type="entry name" value="PD40"/>
    <property type="match status" value="4"/>
</dbReference>
<dbReference type="EMBL" id="BMKB01000005">
    <property type="protein sequence ID" value="GGA57906.1"/>
    <property type="molecule type" value="Genomic_DNA"/>
</dbReference>
<comment type="subcellular location">
    <subcellularLocation>
        <location evidence="1 5">Periplasm</location>
    </subcellularLocation>
</comment>
<dbReference type="PANTHER" id="PTHR36842">
    <property type="entry name" value="PROTEIN TOLB HOMOLOG"/>
    <property type="match status" value="1"/>
</dbReference>
<dbReference type="GO" id="GO:0042597">
    <property type="term" value="C:periplasmic space"/>
    <property type="evidence" value="ECO:0007669"/>
    <property type="project" value="UniProtKB-SubCell"/>
</dbReference>
<evidence type="ECO:0000259" key="6">
    <source>
        <dbReference type="Pfam" id="PF04052"/>
    </source>
</evidence>
<comment type="subunit">
    <text evidence="5">The Tol-Pal system is composed of five core proteins: the inner membrane proteins TolA, TolQ and TolR, the periplasmic protein TolB and the outer membrane protein Pal. They form a network linking the inner and outer membranes and the peptidoglycan layer.</text>
</comment>
<dbReference type="SUPFAM" id="SSF52964">
    <property type="entry name" value="TolB, N-terminal domain"/>
    <property type="match status" value="1"/>
</dbReference>
<gene>
    <name evidence="5 7" type="primary">tolB</name>
    <name evidence="7" type="ORF">GCM10011499_30170</name>
</gene>
<feature type="chain" id="PRO_5038185526" description="Tol-Pal system protein TolB" evidence="5">
    <location>
        <begin position="29"/>
        <end position="437"/>
    </location>
</feature>
<dbReference type="Pfam" id="PF04052">
    <property type="entry name" value="TolB_N"/>
    <property type="match status" value="1"/>
</dbReference>
<evidence type="ECO:0000256" key="4">
    <source>
        <dbReference type="ARBA" id="ARBA00022764"/>
    </source>
</evidence>
<name>A0A916RIP0_9HYPH</name>
<dbReference type="InterPro" id="IPR007195">
    <property type="entry name" value="TolB_N"/>
</dbReference>
<evidence type="ECO:0000256" key="5">
    <source>
        <dbReference type="HAMAP-Rule" id="MF_00671"/>
    </source>
</evidence>
<evidence type="ECO:0000256" key="3">
    <source>
        <dbReference type="ARBA" id="ARBA00022729"/>
    </source>
</evidence>
<dbReference type="RefSeq" id="WP_127073725.1">
    <property type="nucleotide sequence ID" value="NZ_BMKB01000005.1"/>
</dbReference>
<comment type="caution">
    <text evidence="7">The sequence shown here is derived from an EMBL/GenBank/DDBJ whole genome shotgun (WGS) entry which is preliminary data.</text>
</comment>
<keyword evidence="5" id="KW-0131">Cell cycle</keyword>
<dbReference type="SUPFAM" id="SSF69304">
    <property type="entry name" value="Tricorn protease N-terminal domain"/>
    <property type="match status" value="1"/>
</dbReference>
<comment type="similarity">
    <text evidence="2 5">Belongs to the TolB family.</text>
</comment>
<keyword evidence="5" id="KW-0132">Cell division</keyword>
<evidence type="ECO:0000256" key="1">
    <source>
        <dbReference type="ARBA" id="ARBA00004418"/>
    </source>
</evidence>
<dbReference type="InterPro" id="IPR011042">
    <property type="entry name" value="6-blade_b-propeller_TolB-like"/>
</dbReference>
<dbReference type="Proteomes" id="UP000596977">
    <property type="component" value="Unassembled WGS sequence"/>
</dbReference>
<dbReference type="PROSITE" id="PS51318">
    <property type="entry name" value="TAT"/>
    <property type="match status" value="1"/>
</dbReference>
<proteinExistence type="inferred from homology"/>
<dbReference type="NCBIfam" id="TIGR02800">
    <property type="entry name" value="propeller_TolB"/>
    <property type="match status" value="1"/>
</dbReference>
<dbReference type="HAMAP" id="MF_00671">
    <property type="entry name" value="TolB"/>
    <property type="match status" value="1"/>
</dbReference>
<dbReference type="InterPro" id="IPR006311">
    <property type="entry name" value="TAT_signal"/>
</dbReference>
<sequence precursor="true">MTMLTRRAALQLGLSGAAMLAATGPASALVQITVSGGNFTPLPIAVPDFASQDPSFGAEVAQVVRNNLVSSGLFRLVDPAGYPQRVGNANATPEFAGWRGTGADAVVMGEVNRGGQIQSSLRVWDTTAGQQVSGKSYGADASNWRRIAHMASDAIYTGLTGETGYFDTRVVYVAESGPKANRVKRLAIMDQDGHNNRYLTDGRLAAITPRISPNGQLVAYMTFDGPNSSGIYLLNLATGQTQAIGRFGQMSFAPRFSPDSRRLAFSVTQGAATNLYALDIGGSQPVALTNGSAIDTSPSYSPDGSRVVFESDRGGRPQIYVMGANGGGAERISYGDGSYSTPVWSPKGDLIAFTRMSGGQFSIGVMRPDGSGERILATSYHAEGPTWAPNGSVLMFFRDPGGNDGPRLYAIDVWGRNERRIPTEGFASDPTWSPLLS</sequence>
<dbReference type="GO" id="GO:0017038">
    <property type="term" value="P:protein import"/>
    <property type="evidence" value="ECO:0007669"/>
    <property type="project" value="InterPro"/>
</dbReference>
<organism evidence="7 8">
    <name type="scientific">Pelagibacterium lentulum</name>
    <dbReference type="NCBI Taxonomy" id="2029865"/>
    <lineage>
        <taxon>Bacteria</taxon>
        <taxon>Pseudomonadati</taxon>
        <taxon>Pseudomonadota</taxon>
        <taxon>Alphaproteobacteria</taxon>
        <taxon>Hyphomicrobiales</taxon>
        <taxon>Devosiaceae</taxon>
        <taxon>Pelagibacterium</taxon>
    </lineage>
</organism>
<dbReference type="OrthoDB" id="9802240at2"/>
<feature type="domain" description="TolB N-terminal" evidence="6">
    <location>
        <begin position="31"/>
        <end position="132"/>
    </location>
</feature>
<feature type="signal peptide" evidence="5">
    <location>
        <begin position="1"/>
        <end position="28"/>
    </location>
</feature>
<dbReference type="InterPro" id="IPR014167">
    <property type="entry name" value="Tol-Pal_TolB"/>
</dbReference>
<dbReference type="Gene3D" id="3.40.50.10070">
    <property type="entry name" value="TolB, N-terminal domain"/>
    <property type="match status" value="1"/>
</dbReference>
<dbReference type="GO" id="GO:0051301">
    <property type="term" value="P:cell division"/>
    <property type="evidence" value="ECO:0007669"/>
    <property type="project" value="UniProtKB-UniRule"/>
</dbReference>
<protein>
    <recommendedName>
        <fullName evidence="5">Tol-Pal system protein TolB</fullName>
    </recommendedName>
</protein>
<dbReference type="PANTHER" id="PTHR36842:SF1">
    <property type="entry name" value="PROTEIN TOLB"/>
    <property type="match status" value="1"/>
</dbReference>